<proteinExistence type="inferred from homology"/>
<evidence type="ECO:0000256" key="3">
    <source>
        <dbReference type="ARBA" id="ARBA00022475"/>
    </source>
</evidence>
<name>A0A160II23_9BACL</name>
<accession>A0A160II23</accession>
<sequence length="275" mass="31590">MYFSINSYLRRLRSTILGILIISILPAVLFGINTQLSEQVYVYSLKGLSVTRNIFPEIYSQFFYSMTIFFTALLIGLLASLTLTFITTMLPRFLQRIIYGLLTLFESLPDLFIVVLLQVCIVALYKKTGLLIPFYNDYNNPIYLLPILVLSIVPTIQLFKITLLLMREEQHKPYVTVARAMGLGRFYITLKHVFRNILTSLLQYSKTIFVFMLSNLFIVEYVYNLNGIMSLLMITRGAAFLVTALFIAVPFSILFEIADNYNASVNKQQKEKNVA</sequence>
<dbReference type="InterPro" id="IPR035906">
    <property type="entry name" value="MetI-like_sf"/>
</dbReference>
<evidence type="ECO:0000256" key="2">
    <source>
        <dbReference type="ARBA" id="ARBA00022448"/>
    </source>
</evidence>
<dbReference type="SUPFAM" id="SSF161098">
    <property type="entry name" value="MetI-like"/>
    <property type="match status" value="1"/>
</dbReference>
<evidence type="ECO:0000313" key="10">
    <source>
        <dbReference type="Proteomes" id="UP000076623"/>
    </source>
</evidence>
<keyword evidence="3" id="KW-1003">Cell membrane</keyword>
<evidence type="ECO:0000256" key="5">
    <source>
        <dbReference type="ARBA" id="ARBA00022989"/>
    </source>
</evidence>
<dbReference type="Proteomes" id="UP000076623">
    <property type="component" value="Chromosome"/>
</dbReference>
<comment type="subcellular location">
    <subcellularLocation>
        <location evidence="1 7">Cell membrane</location>
        <topology evidence="1 7">Multi-pass membrane protein</topology>
    </subcellularLocation>
</comment>
<dbReference type="InterPro" id="IPR000515">
    <property type="entry name" value="MetI-like"/>
</dbReference>
<dbReference type="GO" id="GO:0055085">
    <property type="term" value="P:transmembrane transport"/>
    <property type="evidence" value="ECO:0007669"/>
    <property type="project" value="InterPro"/>
</dbReference>
<dbReference type="Gene3D" id="1.10.3720.10">
    <property type="entry name" value="MetI-like"/>
    <property type="match status" value="1"/>
</dbReference>
<organism evidence="9 10">
    <name type="scientific">Fictibacillus phosphorivorans</name>
    <dbReference type="NCBI Taxonomy" id="1221500"/>
    <lineage>
        <taxon>Bacteria</taxon>
        <taxon>Bacillati</taxon>
        <taxon>Bacillota</taxon>
        <taxon>Bacilli</taxon>
        <taxon>Bacillales</taxon>
        <taxon>Fictibacillaceae</taxon>
        <taxon>Fictibacillus</taxon>
    </lineage>
</organism>
<keyword evidence="4 7" id="KW-0812">Transmembrane</keyword>
<evidence type="ECO:0000313" key="9">
    <source>
        <dbReference type="EMBL" id="ANC75598.1"/>
    </source>
</evidence>
<dbReference type="GO" id="GO:0005886">
    <property type="term" value="C:plasma membrane"/>
    <property type="evidence" value="ECO:0007669"/>
    <property type="project" value="UniProtKB-SubCell"/>
</dbReference>
<keyword evidence="10" id="KW-1185">Reference proteome</keyword>
<comment type="similarity">
    <text evidence="7">Belongs to the binding-protein-dependent transport system permease family.</text>
</comment>
<dbReference type="CDD" id="cd06261">
    <property type="entry name" value="TM_PBP2"/>
    <property type="match status" value="1"/>
</dbReference>
<dbReference type="RefSeq" id="WP_066390856.1">
    <property type="nucleotide sequence ID" value="NZ_CP015378.1"/>
</dbReference>
<evidence type="ECO:0000256" key="7">
    <source>
        <dbReference type="RuleBase" id="RU363032"/>
    </source>
</evidence>
<feature type="transmembrane region" description="Helical" evidence="7">
    <location>
        <begin position="208"/>
        <end position="226"/>
    </location>
</feature>
<protein>
    <recommendedName>
        <fullName evidence="8">ABC transmembrane type-1 domain-containing protein</fullName>
    </recommendedName>
</protein>
<dbReference type="PROSITE" id="PS50928">
    <property type="entry name" value="ABC_TM1"/>
    <property type="match status" value="1"/>
</dbReference>
<feature type="domain" description="ABC transmembrane type-1" evidence="8">
    <location>
        <begin position="62"/>
        <end position="258"/>
    </location>
</feature>
<evidence type="ECO:0000256" key="6">
    <source>
        <dbReference type="ARBA" id="ARBA00023136"/>
    </source>
</evidence>
<dbReference type="AlphaFoldDB" id="A0A160II23"/>
<dbReference type="PANTHER" id="PTHR30465">
    <property type="entry name" value="INNER MEMBRANE ABC TRANSPORTER"/>
    <property type="match status" value="1"/>
</dbReference>
<feature type="transmembrane region" description="Helical" evidence="7">
    <location>
        <begin position="145"/>
        <end position="166"/>
    </location>
</feature>
<dbReference type="STRING" id="1221500.ABE65_001540"/>
<reference evidence="9 10" key="1">
    <citation type="submission" date="2016-04" db="EMBL/GenBank/DDBJ databases">
        <title>Complete genome sequence of Fictibacillus phosphorivorans G25-29, a strain toxic to nematodes.</title>
        <authorList>
            <person name="Zheng Z."/>
        </authorList>
    </citation>
    <scope>NUCLEOTIDE SEQUENCE [LARGE SCALE GENOMIC DNA]</scope>
    <source>
        <strain evidence="9 10">G25-29</strain>
    </source>
</reference>
<evidence type="ECO:0000256" key="1">
    <source>
        <dbReference type="ARBA" id="ARBA00004651"/>
    </source>
</evidence>
<keyword evidence="5 7" id="KW-1133">Transmembrane helix</keyword>
<feature type="transmembrane region" description="Helical" evidence="7">
    <location>
        <begin position="98"/>
        <end position="125"/>
    </location>
</feature>
<evidence type="ECO:0000259" key="8">
    <source>
        <dbReference type="PROSITE" id="PS50928"/>
    </source>
</evidence>
<keyword evidence="2 7" id="KW-0813">Transport</keyword>
<dbReference type="Pfam" id="PF00528">
    <property type="entry name" value="BPD_transp_1"/>
    <property type="match status" value="1"/>
</dbReference>
<feature type="transmembrane region" description="Helical" evidence="7">
    <location>
        <begin position="238"/>
        <end position="258"/>
    </location>
</feature>
<evidence type="ECO:0000256" key="4">
    <source>
        <dbReference type="ARBA" id="ARBA00022692"/>
    </source>
</evidence>
<dbReference type="EMBL" id="CP015378">
    <property type="protein sequence ID" value="ANC75598.1"/>
    <property type="molecule type" value="Genomic_DNA"/>
</dbReference>
<feature type="transmembrane region" description="Helical" evidence="7">
    <location>
        <begin position="62"/>
        <end position="86"/>
    </location>
</feature>
<dbReference type="PANTHER" id="PTHR30465:SF44">
    <property type="entry name" value="ABC-TYPE DIPEPTIDE_OLIGOPEPTIDE TRANSPORT SYSTEM, PERMEASE COMPONENT"/>
    <property type="match status" value="1"/>
</dbReference>
<keyword evidence="6 7" id="KW-0472">Membrane</keyword>
<feature type="transmembrane region" description="Helical" evidence="7">
    <location>
        <begin position="12"/>
        <end position="32"/>
    </location>
</feature>
<dbReference type="KEGG" id="fpn:ABE65_001540"/>
<gene>
    <name evidence="9" type="ORF">ABE65_001540</name>
</gene>